<keyword evidence="10" id="KW-0456">Lyase</keyword>
<feature type="binding site" evidence="6">
    <location>
        <position position="226"/>
    </location>
    <ligand>
        <name>FAD</name>
        <dbReference type="ChEBI" id="CHEBI:57692"/>
    </ligand>
</feature>
<dbReference type="GO" id="GO:0009416">
    <property type="term" value="P:response to light stimulus"/>
    <property type="evidence" value="ECO:0007669"/>
    <property type="project" value="TreeGrafter"/>
</dbReference>
<evidence type="ECO:0000256" key="4">
    <source>
        <dbReference type="ARBA" id="ARBA00022827"/>
    </source>
</evidence>
<protein>
    <submittedName>
        <fullName evidence="10">DNA photolyase FAD-binding protein</fullName>
    </submittedName>
</protein>
<feature type="binding site" evidence="6">
    <location>
        <begin position="238"/>
        <end position="242"/>
    </location>
    <ligand>
        <name>FAD</name>
        <dbReference type="ChEBI" id="CHEBI:57692"/>
    </ligand>
</feature>
<dbReference type="PANTHER" id="PTHR11455">
    <property type="entry name" value="CRYPTOCHROME"/>
    <property type="match status" value="1"/>
</dbReference>
<dbReference type="Gene3D" id="3.40.50.620">
    <property type="entry name" value="HUPs"/>
    <property type="match status" value="1"/>
</dbReference>
<dbReference type="SUPFAM" id="SSF52425">
    <property type="entry name" value="Cryptochrome/photolyase, N-terminal domain"/>
    <property type="match status" value="1"/>
</dbReference>
<comment type="cofactor">
    <cofactor evidence="6">
        <name>FAD</name>
        <dbReference type="ChEBI" id="CHEBI:57692"/>
    </cofactor>
    <text evidence="6">Binds 1 FAD per subunit.</text>
</comment>
<dbReference type="Gene3D" id="1.25.40.80">
    <property type="match status" value="1"/>
</dbReference>
<comment type="similarity">
    <text evidence="2">Belongs to the DNA photolyase class-1 family.</text>
</comment>
<feature type="domain" description="Photolyase/cryptochrome alpha/beta" evidence="9">
    <location>
        <begin position="2"/>
        <end position="131"/>
    </location>
</feature>
<evidence type="ECO:0000256" key="5">
    <source>
        <dbReference type="ARBA" id="ARBA00022991"/>
    </source>
</evidence>
<dbReference type="PANTHER" id="PTHR11455:SF9">
    <property type="entry name" value="CRYPTOCHROME CIRCADIAN CLOCK 5 ISOFORM X1"/>
    <property type="match status" value="1"/>
</dbReference>
<dbReference type="Gene3D" id="1.10.579.10">
    <property type="entry name" value="DNA Cyclobutane Dipyrimidine Photolyase, subunit A, domain 3"/>
    <property type="match status" value="1"/>
</dbReference>
<dbReference type="Pfam" id="PF03441">
    <property type="entry name" value="FAD_binding_7"/>
    <property type="match status" value="1"/>
</dbReference>
<dbReference type="InterPro" id="IPR014729">
    <property type="entry name" value="Rossmann-like_a/b/a_fold"/>
</dbReference>
<feature type="site" description="Electron transfer via tryptophanyl radical" evidence="7">
    <location>
        <position position="308"/>
    </location>
</feature>
<dbReference type="EMBL" id="FLTS01000001">
    <property type="protein sequence ID" value="SBV37745.1"/>
    <property type="molecule type" value="Genomic_DNA"/>
</dbReference>
<keyword evidence="3 6" id="KW-0285">Flavoprotein</keyword>
<dbReference type="InterPro" id="IPR005101">
    <property type="entry name" value="Cryptochr/Photolyase_FAD-bd"/>
</dbReference>
<evidence type="ECO:0000259" key="9">
    <source>
        <dbReference type="PROSITE" id="PS51645"/>
    </source>
</evidence>
<dbReference type="InterPro" id="IPR002081">
    <property type="entry name" value="Cryptochrome/DNA_photolyase_1"/>
</dbReference>
<feature type="binding site" evidence="6">
    <location>
        <position position="274"/>
    </location>
    <ligand>
        <name>FAD</name>
        <dbReference type="ChEBI" id="CHEBI:57692"/>
    </ligand>
</feature>
<dbReference type="Pfam" id="PF00875">
    <property type="entry name" value="DNA_photolyase"/>
    <property type="match status" value="1"/>
</dbReference>
<dbReference type="InterPro" id="IPR006050">
    <property type="entry name" value="DNA_photolyase_N"/>
</dbReference>
<sequence>MGIALVWLRDDLRLDDQPALRAALQRGLSPLPVYIHAPEEEGAWAPGAASQTWRRRSLAVLAGELERRGSRLLLLRGPTLDALQMLAARSGAEAVLWTRRYEPAIEQRDAWIKRSLRQAGLHAESFNGALLFEPWELATRQGDPYRVFTPFWKSARAAWRVPATWDAPARLPSLAHADLPAGERLDELAPAPAPAWDAGFWQRFAPGEQGARAALRRFIDDALHGYAQARDFAAEAGTSQLSPHLHFGEVSVRRVAAEVLAMGDAIAEADRDRFLAELGWREFAHHVLHHYPQVPERNLDPRFDDFPWAAPDEAQLEAWRRGRTGVPIVDAGMRELWHTGWMHNRVRMLVASWLTKHLRQHWRHGARWFWDTLVDADLANNTQGWQWSAGTGADAAPYFRVFNPATQARRFDPAGAYIARWVPELADLPPPARFAPWEHPEPARRLAPGYPPRPQVELAAGRAGALAAFASLRRGAAR</sequence>
<evidence type="ECO:0000256" key="3">
    <source>
        <dbReference type="ARBA" id="ARBA00022630"/>
    </source>
</evidence>
<evidence type="ECO:0000256" key="1">
    <source>
        <dbReference type="ARBA" id="ARBA00001932"/>
    </source>
</evidence>
<proteinExistence type="inferred from homology"/>
<comment type="similarity">
    <text evidence="8">Belongs to the DNA photolyase family.</text>
</comment>
<dbReference type="AlphaFoldDB" id="A0A1Y5Q951"/>
<dbReference type="SUPFAM" id="SSF48173">
    <property type="entry name" value="Cryptochrome/photolyase FAD-binding domain"/>
    <property type="match status" value="1"/>
</dbReference>
<feature type="site" description="Electron transfer via tryptophanyl radical" evidence="7">
    <location>
        <position position="362"/>
    </location>
</feature>
<dbReference type="InterPro" id="IPR036155">
    <property type="entry name" value="Crypto/Photolyase_N_sf"/>
</dbReference>
<dbReference type="InterPro" id="IPR036134">
    <property type="entry name" value="Crypto/Photolyase_FAD-like_sf"/>
</dbReference>
<feature type="site" description="Electron transfer via tryptophanyl radical" evidence="7">
    <location>
        <position position="385"/>
    </location>
</feature>
<evidence type="ECO:0000313" key="10">
    <source>
        <dbReference type="EMBL" id="SBV37745.1"/>
    </source>
</evidence>
<comment type="cofactor">
    <cofactor evidence="1">
        <name>(6R)-5,10-methylene-5,6,7,8-tetrahydrofolate</name>
        <dbReference type="ChEBI" id="CHEBI:15636"/>
    </cofactor>
</comment>
<evidence type="ECO:0000256" key="7">
    <source>
        <dbReference type="PIRSR" id="PIRSR602081-2"/>
    </source>
</evidence>
<evidence type="ECO:0000256" key="8">
    <source>
        <dbReference type="RuleBase" id="RU004182"/>
    </source>
</evidence>
<gene>
    <name evidence="10" type="ORF">STPYR_12688</name>
</gene>
<dbReference type="InterPro" id="IPR018394">
    <property type="entry name" value="DNA_photolyase_1_CS_C"/>
</dbReference>
<dbReference type="GO" id="GO:0006139">
    <property type="term" value="P:nucleobase-containing compound metabolic process"/>
    <property type="evidence" value="ECO:0007669"/>
    <property type="project" value="UniProtKB-ARBA"/>
</dbReference>
<name>A0A1Y5Q951_9GAMM</name>
<reference evidence="10" key="1">
    <citation type="submission" date="2016-03" db="EMBL/GenBank/DDBJ databases">
        <authorList>
            <person name="Ploux O."/>
        </authorList>
    </citation>
    <scope>NUCLEOTIDE SEQUENCE</scope>
    <source>
        <strain evidence="10">UC10</strain>
    </source>
</reference>
<dbReference type="GO" id="GO:0003904">
    <property type="term" value="F:deoxyribodipyrimidine photo-lyase activity"/>
    <property type="evidence" value="ECO:0007669"/>
    <property type="project" value="TreeGrafter"/>
</dbReference>
<accession>A0A1Y5Q951</accession>
<feature type="binding site" evidence="6">
    <location>
        <begin position="375"/>
        <end position="377"/>
    </location>
    <ligand>
        <name>FAD</name>
        <dbReference type="ChEBI" id="CHEBI:57692"/>
    </ligand>
</feature>
<evidence type="ECO:0000256" key="2">
    <source>
        <dbReference type="ARBA" id="ARBA00005862"/>
    </source>
</evidence>
<evidence type="ECO:0000256" key="6">
    <source>
        <dbReference type="PIRSR" id="PIRSR602081-1"/>
    </source>
</evidence>
<dbReference type="GO" id="GO:0071949">
    <property type="term" value="F:FAD binding"/>
    <property type="evidence" value="ECO:0007669"/>
    <property type="project" value="TreeGrafter"/>
</dbReference>
<keyword evidence="4 6" id="KW-0274">FAD</keyword>
<dbReference type="PROSITE" id="PS00394">
    <property type="entry name" value="DNA_PHOTOLYASES_1_1"/>
    <property type="match status" value="1"/>
</dbReference>
<dbReference type="PRINTS" id="PR00147">
    <property type="entry name" value="DNAPHOTLYASE"/>
</dbReference>
<dbReference type="GO" id="GO:0006950">
    <property type="term" value="P:response to stress"/>
    <property type="evidence" value="ECO:0007669"/>
    <property type="project" value="UniProtKB-ARBA"/>
</dbReference>
<dbReference type="PROSITE" id="PS51645">
    <property type="entry name" value="PHR_CRY_ALPHA_BETA"/>
    <property type="match status" value="1"/>
</dbReference>
<dbReference type="GO" id="GO:0003677">
    <property type="term" value="F:DNA binding"/>
    <property type="evidence" value="ECO:0007669"/>
    <property type="project" value="TreeGrafter"/>
</dbReference>
<keyword evidence="5 8" id="KW-0157">Chromophore</keyword>
<organism evidence="10">
    <name type="scientific">uncultured Stenotrophomonas sp</name>
    <dbReference type="NCBI Taxonomy" id="165438"/>
    <lineage>
        <taxon>Bacteria</taxon>
        <taxon>Pseudomonadati</taxon>
        <taxon>Pseudomonadota</taxon>
        <taxon>Gammaproteobacteria</taxon>
        <taxon>Lysobacterales</taxon>
        <taxon>Lysobacteraceae</taxon>
        <taxon>Stenotrophomonas</taxon>
        <taxon>environmental samples</taxon>
    </lineage>
</organism>